<comment type="caution">
    <text evidence="9">The sequence shown here is derived from an EMBL/GenBank/DDBJ whole genome shotgun (WGS) entry which is preliminary data.</text>
</comment>
<feature type="transmembrane region" description="Helical" evidence="8">
    <location>
        <begin position="7"/>
        <end position="26"/>
    </location>
</feature>
<feature type="transmembrane region" description="Helical" evidence="8">
    <location>
        <begin position="135"/>
        <end position="155"/>
    </location>
</feature>
<dbReference type="CDD" id="cd06854">
    <property type="entry name" value="GT_WbpL_WbcO_like"/>
    <property type="match status" value="1"/>
</dbReference>
<feature type="transmembrane region" description="Helical" evidence="8">
    <location>
        <begin position="311"/>
        <end position="330"/>
    </location>
</feature>
<dbReference type="Pfam" id="PF00953">
    <property type="entry name" value="Glycos_transf_4"/>
    <property type="match status" value="1"/>
</dbReference>
<keyword evidence="4 8" id="KW-0812">Transmembrane</keyword>
<name>A0A318PQ70_9PROT</name>
<keyword evidence="3 9" id="KW-0808">Transferase</keyword>
<evidence type="ECO:0000313" key="10">
    <source>
        <dbReference type="Proteomes" id="UP000248301"/>
    </source>
</evidence>
<dbReference type="OrthoDB" id="9783652at2"/>
<feature type="binding site" evidence="7">
    <location>
        <position position="213"/>
    </location>
    <ligand>
        <name>Mg(2+)</name>
        <dbReference type="ChEBI" id="CHEBI:18420"/>
    </ligand>
</feature>
<dbReference type="EMBL" id="NKUF01000036">
    <property type="protein sequence ID" value="PYD62399.1"/>
    <property type="molecule type" value="Genomic_DNA"/>
</dbReference>
<evidence type="ECO:0000256" key="7">
    <source>
        <dbReference type="PIRSR" id="PIRSR600715-1"/>
    </source>
</evidence>
<feature type="transmembrane region" description="Helical" evidence="8">
    <location>
        <begin position="46"/>
        <end position="67"/>
    </location>
</feature>
<dbReference type="PANTHER" id="PTHR22926">
    <property type="entry name" value="PHOSPHO-N-ACETYLMURAMOYL-PENTAPEPTIDE-TRANSFERASE"/>
    <property type="match status" value="1"/>
</dbReference>
<comment type="cofactor">
    <cofactor evidence="7">
        <name>Mg(2+)</name>
        <dbReference type="ChEBI" id="CHEBI:18420"/>
    </cofactor>
</comment>
<evidence type="ECO:0000256" key="8">
    <source>
        <dbReference type="SAM" id="Phobius"/>
    </source>
</evidence>
<comment type="subcellular location">
    <subcellularLocation>
        <location evidence="1">Cell membrane</location>
        <topology evidence="1">Multi-pass membrane protein</topology>
    </subcellularLocation>
</comment>
<dbReference type="AlphaFoldDB" id="A0A318PQ70"/>
<sequence length="343" mass="36014">MHRSLPFMVLLVAIGAVSMLLVRIMVRVRVLDHPVARSAHSVPVPTGGGIGIMAAFMAGMPVAGAIWGSGTQRPASGHFGTAGFIGALALLCLVSWYDDLRPRPVAVKLLAQFAAAMVIVACFPPLAITSTAATLLLAIGSVVWLVFMANCVNFMDGMNGLVSGTSLCAYLMLPWLAPAPVAATVIPIAGSMAAAIAGFLPFNFPRARIFMGDVGSQGCGMVLGTLGLLLAHGGHGGWAVMPLLMSGLLCDVTFTLLRRWRAGESIVTAHRGHLYQVAHRSGLPCTLLSPLAWGMCLWGGALAWLLRHGGIPAWAAFALAAATQAAWAGYVRHRVRTHPVGRW</sequence>
<dbReference type="GO" id="GO:0005886">
    <property type="term" value="C:plasma membrane"/>
    <property type="evidence" value="ECO:0007669"/>
    <property type="project" value="UniProtKB-SubCell"/>
</dbReference>
<evidence type="ECO:0000256" key="1">
    <source>
        <dbReference type="ARBA" id="ARBA00004651"/>
    </source>
</evidence>
<dbReference type="PANTHER" id="PTHR22926:SF3">
    <property type="entry name" value="UNDECAPRENYL-PHOSPHATE ALPHA-N-ACETYLGLUCOSAMINYL 1-PHOSPHATE TRANSFERASE"/>
    <property type="match status" value="1"/>
</dbReference>
<dbReference type="GO" id="GO:0016780">
    <property type="term" value="F:phosphotransferase activity, for other substituted phosphate groups"/>
    <property type="evidence" value="ECO:0007669"/>
    <property type="project" value="InterPro"/>
</dbReference>
<proteinExistence type="predicted"/>
<keyword evidence="2" id="KW-1003">Cell membrane</keyword>
<keyword evidence="7" id="KW-0479">Metal-binding</keyword>
<dbReference type="GO" id="GO:0044038">
    <property type="term" value="P:cell wall macromolecule biosynthetic process"/>
    <property type="evidence" value="ECO:0007669"/>
    <property type="project" value="TreeGrafter"/>
</dbReference>
<feature type="transmembrane region" description="Helical" evidence="8">
    <location>
        <begin position="79"/>
        <end position="97"/>
    </location>
</feature>
<keyword evidence="5 8" id="KW-1133">Transmembrane helix</keyword>
<dbReference type="Proteomes" id="UP000248301">
    <property type="component" value="Unassembled WGS sequence"/>
</dbReference>
<evidence type="ECO:0000256" key="3">
    <source>
        <dbReference type="ARBA" id="ARBA00022679"/>
    </source>
</evidence>
<gene>
    <name evidence="9" type="ORF">CFR72_12750</name>
</gene>
<dbReference type="GO" id="GO:0046872">
    <property type="term" value="F:metal ion binding"/>
    <property type="evidence" value="ECO:0007669"/>
    <property type="project" value="UniProtKB-KW"/>
</dbReference>
<keyword evidence="7" id="KW-0460">Magnesium</keyword>
<organism evidence="9 10">
    <name type="scientific">Gluconacetobacter entanii</name>
    <dbReference type="NCBI Taxonomy" id="108528"/>
    <lineage>
        <taxon>Bacteria</taxon>
        <taxon>Pseudomonadati</taxon>
        <taxon>Pseudomonadota</taxon>
        <taxon>Alphaproteobacteria</taxon>
        <taxon>Acetobacterales</taxon>
        <taxon>Acetobacteraceae</taxon>
        <taxon>Gluconacetobacter</taxon>
    </lineage>
</organism>
<dbReference type="InterPro" id="IPR000715">
    <property type="entry name" value="Glycosyl_transferase_4"/>
</dbReference>
<accession>A0A318PQ70</accession>
<feature type="transmembrane region" description="Helical" evidence="8">
    <location>
        <begin position="281"/>
        <end position="305"/>
    </location>
</feature>
<feature type="transmembrane region" description="Helical" evidence="8">
    <location>
        <begin position="214"/>
        <end position="232"/>
    </location>
</feature>
<reference evidence="9 10" key="1">
    <citation type="submission" date="2017-07" db="EMBL/GenBank/DDBJ databases">
        <title>A draft genome sequence of Gluconacetobacter entanii LTH 4560.</title>
        <authorList>
            <person name="Skraban J."/>
            <person name="Cleenwerck I."/>
            <person name="Vandamme P."/>
            <person name="Trcek J."/>
        </authorList>
    </citation>
    <scope>NUCLEOTIDE SEQUENCE [LARGE SCALE GENOMIC DNA]</scope>
    <source>
        <strain evidence="9 10">LTH 4560</strain>
    </source>
</reference>
<evidence type="ECO:0000256" key="6">
    <source>
        <dbReference type="ARBA" id="ARBA00023136"/>
    </source>
</evidence>
<dbReference type="GO" id="GO:0009103">
    <property type="term" value="P:lipopolysaccharide biosynthetic process"/>
    <property type="evidence" value="ECO:0007669"/>
    <property type="project" value="TreeGrafter"/>
</dbReference>
<evidence type="ECO:0000313" key="9">
    <source>
        <dbReference type="EMBL" id="PYD62399.1"/>
    </source>
</evidence>
<keyword evidence="6 8" id="KW-0472">Membrane</keyword>
<evidence type="ECO:0000256" key="2">
    <source>
        <dbReference type="ARBA" id="ARBA00022475"/>
    </source>
</evidence>
<protein>
    <submittedName>
        <fullName evidence="9">Glycosyl transferase</fullName>
    </submittedName>
</protein>
<evidence type="ECO:0000256" key="5">
    <source>
        <dbReference type="ARBA" id="ARBA00022989"/>
    </source>
</evidence>
<feature type="binding site" evidence="7">
    <location>
        <position position="153"/>
    </location>
    <ligand>
        <name>Mg(2+)</name>
        <dbReference type="ChEBI" id="CHEBI:18420"/>
    </ligand>
</feature>
<feature type="transmembrane region" description="Helical" evidence="8">
    <location>
        <begin position="109"/>
        <end position="128"/>
    </location>
</feature>
<feature type="transmembrane region" description="Helical" evidence="8">
    <location>
        <begin position="175"/>
        <end position="202"/>
    </location>
</feature>
<feature type="transmembrane region" description="Helical" evidence="8">
    <location>
        <begin position="238"/>
        <end position="260"/>
    </location>
</feature>
<dbReference type="GO" id="GO:0071555">
    <property type="term" value="P:cell wall organization"/>
    <property type="evidence" value="ECO:0007669"/>
    <property type="project" value="TreeGrafter"/>
</dbReference>
<evidence type="ECO:0000256" key="4">
    <source>
        <dbReference type="ARBA" id="ARBA00022692"/>
    </source>
</evidence>